<protein>
    <submittedName>
        <fullName evidence="2">Serine/threonine protein kinase</fullName>
    </submittedName>
</protein>
<keyword evidence="2" id="KW-0808">Transferase</keyword>
<dbReference type="GO" id="GO:0004674">
    <property type="term" value="F:protein serine/threonine kinase activity"/>
    <property type="evidence" value="ECO:0007669"/>
    <property type="project" value="UniProtKB-KW"/>
</dbReference>
<dbReference type="InterPro" id="IPR011009">
    <property type="entry name" value="Kinase-like_dom_sf"/>
</dbReference>
<evidence type="ECO:0000313" key="2">
    <source>
        <dbReference type="EMBL" id="AYV84610.1"/>
    </source>
</evidence>
<dbReference type="PROSITE" id="PS50011">
    <property type="entry name" value="PROTEIN_KINASE_DOM"/>
    <property type="match status" value="1"/>
</dbReference>
<dbReference type="Gene3D" id="1.10.510.10">
    <property type="entry name" value="Transferase(Phosphotransferase) domain 1"/>
    <property type="match status" value="1"/>
</dbReference>
<dbReference type="SUPFAM" id="SSF56112">
    <property type="entry name" value="Protein kinase-like (PK-like)"/>
    <property type="match status" value="1"/>
</dbReference>
<dbReference type="SMART" id="SM00220">
    <property type="entry name" value="S_TKc"/>
    <property type="match status" value="1"/>
</dbReference>
<dbReference type="PROSITE" id="PS00108">
    <property type="entry name" value="PROTEIN_KINASE_ST"/>
    <property type="match status" value="1"/>
</dbReference>
<gene>
    <name evidence="2" type="ORF">Hyperionvirus30_26</name>
</gene>
<dbReference type="Pfam" id="PF00069">
    <property type="entry name" value="Pkinase"/>
    <property type="match status" value="1"/>
</dbReference>
<dbReference type="PANTHER" id="PTHR24348:SF68">
    <property type="entry name" value="SERINE_THREONINE-PROTEIN KINASE ATG1C"/>
    <property type="match status" value="1"/>
</dbReference>
<feature type="domain" description="Protein kinase" evidence="1">
    <location>
        <begin position="11"/>
        <end position="293"/>
    </location>
</feature>
<organism evidence="2">
    <name type="scientific">Hyperionvirus sp</name>
    <dbReference type="NCBI Taxonomy" id="2487770"/>
    <lineage>
        <taxon>Viruses</taxon>
        <taxon>Varidnaviria</taxon>
        <taxon>Bamfordvirae</taxon>
        <taxon>Nucleocytoviricota</taxon>
        <taxon>Megaviricetes</taxon>
        <taxon>Imitervirales</taxon>
        <taxon>Mimiviridae</taxon>
        <taxon>Klosneuvirinae</taxon>
    </lineage>
</organism>
<evidence type="ECO:0000259" key="1">
    <source>
        <dbReference type="PROSITE" id="PS50011"/>
    </source>
</evidence>
<dbReference type="GO" id="GO:0005524">
    <property type="term" value="F:ATP binding"/>
    <property type="evidence" value="ECO:0007669"/>
    <property type="project" value="InterPro"/>
</dbReference>
<dbReference type="PANTHER" id="PTHR24348">
    <property type="entry name" value="SERINE/THREONINE-PROTEIN KINASE UNC-51-RELATED"/>
    <property type="match status" value="1"/>
</dbReference>
<keyword evidence="2" id="KW-0418">Kinase</keyword>
<keyword evidence="2" id="KW-0723">Serine/threonine-protein kinase</keyword>
<dbReference type="InterPro" id="IPR000719">
    <property type="entry name" value="Prot_kinase_dom"/>
</dbReference>
<proteinExistence type="predicted"/>
<dbReference type="InterPro" id="IPR045269">
    <property type="entry name" value="Atg1-like"/>
</dbReference>
<dbReference type="InterPro" id="IPR008271">
    <property type="entry name" value="Ser/Thr_kinase_AS"/>
</dbReference>
<accession>A0A3G5ABP5</accession>
<sequence>MEKYKIGSYEIFLDQQVGVGSYSAVYIGRCVDSGLIMRYGLEGVEKKIGGVVLNGIVAIKKILVQKSSFRQQKLVKEEVAIVLHIRDNPNENVVRYYDVIDDLDTIYIVMEYCENGDLSKIMGRGPMGEEDVRYYFVQLIKGVRYLDENKIIHRDIKPKNILLTGGDASVLKICDFGLAKNKSGLSRVYTACGSPLYMAPEMFGEKSYNDTVDVWSIGIILYEMLYGINPFGKMKDYNELELFMLDGDDEIVIPPKNKNIFVSDSCLDLLRSLLTKNNETRITLAEVYNHKWLSDDTQDPGDIPKTPEKADTDLDEFFYMD</sequence>
<name>A0A3G5ABP5_9VIRU</name>
<reference evidence="2" key="1">
    <citation type="submission" date="2018-10" db="EMBL/GenBank/DDBJ databases">
        <title>Hidden diversity of soil giant viruses.</title>
        <authorList>
            <person name="Schulz F."/>
            <person name="Alteio L."/>
            <person name="Goudeau D."/>
            <person name="Ryan E.M."/>
            <person name="Malmstrom R.R."/>
            <person name="Blanchard J."/>
            <person name="Woyke T."/>
        </authorList>
    </citation>
    <scope>NUCLEOTIDE SEQUENCE</scope>
    <source>
        <strain evidence="2">HYV1</strain>
    </source>
</reference>
<dbReference type="EMBL" id="MK072412">
    <property type="protein sequence ID" value="AYV84610.1"/>
    <property type="molecule type" value="Genomic_DNA"/>
</dbReference>